<comment type="caution">
    <text evidence="2">The sequence shown here is derived from an EMBL/GenBank/DDBJ whole genome shotgun (WGS) entry which is preliminary data.</text>
</comment>
<dbReference type="RefSeq" id="WP_282763260.1">
    <property type="nucleotide sequence ID" value="NZ_JASCTH010000018.1"/>
</dbReference>
<evidence type="ECO:0000313" key="3">
    <source>
        <dbReference type="Proteomes" id="UP001241758"/>
    </source>
</evidence>
<organism evidence="2 3">
    <name type="scientific">Actinoplanes sandaracinus</name>
    <dbReference type="NCBI Taxonomy" id="3045177"/>
    <lineage>
        <taxon>Bacteria</taxon>
        <taxon>Bacillati</taxon>
        <taxon>Actinomycetota</taxon>
        <taxon>Actinomycetes</taxon>
        <taxon>Micromonosporales</taxon>
        <taxon>Micromonosporaceae</taxon>
        <taxon>Actinoplanes</taxon>
    </lineage>
</organism>
<reference evidence="2 3" key="1">
    <citation type="submission" date="2023-05" db="EMBL/GenBank/DDBJ databases">
        <title>Actinoplanes sp. NEAU-A12 genome sequencing.</title>
        <authorList>
            <person name="Wang Z.-S."/>
        </authorList>
    </citation>
    <scope>NUCLEOTIDE SEQUENCE [LARGE SCALE GENOMIC DNA]</scope>
    <source>
        <strain evidence="2 3">NEAU-A12</strain>
    </source>
</reference>
<evidence type="ECO:0000313" key="2">
    <source>
        <dbReference type="EMBL" id="MDI6102240.1"/>
    </source>
</evidence>
<name>A0ABT6WR84_9ACTN</name>
<dbReference type="Proteomes" id="UP001241758">
    <property type="component" value="Unassembled WGS sequence"/>
</dbReference>
<accession>A0ABT6WR84</accession>
<proteinExistence type="predicted"/>
<feature type="region of interest" description="Disordered" evidence="1">
    <location>
        <begin position="94"/>
        <end position="118"/>
    </location>
</feature>
<dbReference type="EMBL" id="JASCTH010000018">
    <property type="protein sequence ID" value="MDI6102240.1"/>
    <property type="molecule type" value="Genomic_DNA"/>
</dbReference>
<gene>
    <name evidence="2" type="ORF">QLQ12_26840</name>
</gene>
<keyword evidence="3" id="KW-1185">Reference proteome</keyword>
<protein>
    <submittedName>
        <fullName evidence="2">Uncharacterized protein</fullName>
    </submittedName>
</protein>
<evidence type="ECO:0000256" key="1">
    <source>
        <dbReference type="SAM" id="MobiDB-lite"/>
    </source>
</evidence>
<sequence>MPERRHYPPMMTFHAPDCPGLAPMRDGFISLPLNEARIKYPNHHLDVCAAIDITPYVVVEKSMGDHGYSPSGTRPEDAIRSLCRKCFGTHGEDEDREVITVKTQPKPRLTLPPGAERP</sequence>